<dbReference type="PANTHER" id="PTHR33835">
    <property type="entry name" value="YALI0C07656P"/>
    <property type="match status" value="1"/>
</dbReference>
<dbReference type="InterPro" id="IPR025638">
    <property type="entry name" value="DUF4336"/>
</dbReference>
<dbReference type="InterPro" id="IPR036866">
    <property type="entry name" value="RibonucZ/Hydroxyglut_hydro"/>
</dbReference>
<comment type="caution">
    <text evidence="1">The sequence shown here is derived from an EMBL/GenBank/DDBJ whole genome shotgun (WGS) entry which is preliminary data.</text>
</comment>
<evidence type="ECO:0000313" key="2">
    <source>
        <dbReference type="Proteomes" id="UP001217838"/>
    </source>
</evidence>
<dbReference type="Proteomes" id="UP001217838">
    <property type="component" value="Unassembled WGS sequence"/>
</dbReference>
<dbReference type="Pfam" id="PF14234">
    <property type="entry name" value="DUF4336"/>
    <property type="match status" value="1"/>
</dbReference>
<organism evidence="1 2">
    <name type="scientific">Nannocystis radixulma</name>
    <dbReference type="NCBI Taxonomy" id="2995305"/>
    <lineage>
        <taxon>Bacteria</taxon>
        <taxon>Pseudomonadati</taxon>
        <taxon>Myxococcota</taxon>
        <taxon>Polyangia</taxon>
        <taxon>Nannocystales</taxon>
        <taxon>Nannocystaceae</taxon>
        <taxon>Nannocystis</taxon>
    </lineage>
</organism>
<sequence length="241" mass="27081">MRRTVEFRALAADLWEAEEHVHWGLHVRRRMTIARLADGGLWLHSPLAIDDELAAAIDALGPVEHIVAPNRFHHLFAGPAKARYPRAVLWAAPGLPEKRRDVAFDRVLDESAPAWDGIEAVSLTGVPMIAEFVFFHRSSRTLVCTDALFNIQREASRLTRAFYRALGVWRRFGTSRVWRWSTRDHAALAAAVERVLAWDVARIVMAHGDVVTHVDRDRLRTALGGASGDVRRTARPPTPVN</sequence>
<dbReference type="EMBL" id="JAQNDN010000027">
    <property type="protein sequence ID" value="MDC0675397.1"/>
    <property type="molecule type" value="Genomic_DNA"/>
</dbReference>
<reference evidence="1 2" key="1">
    <citation type="submission" date="2022-11" db="EMBL/GenBank/DDBJ databases">
        <title>Minimal conservation of predation-associated metabolite biosynthetic gene clusters underscores biosynthetic potential of Myxococcota including descriptions for ten novel species: Archangium lansinium sp. nov., Myxococcus landrumus sp. nov., Nannocystis bai.</title>
        <authorList>
            <person name="Ahearne A."/>
            <person name="Stevens C."/>
            <person name="Dowd S."/>
        </authorList>
    </citation>
    <scope>NUCLEOTIDE SEQUENCE [LARGE SCALE GENOMIC DNA]</scope>
    <source>
        <strain evidence="1 2">NCELM</strain>
    </source>
</reference>
<dbReference type="SUPFAM" id="SSF56281">
    <property type="entry name" value="Metallo-hydrolase/oxidoreductase"/>
    <property type="match status" value="1"/>
</dbReference>
<keyword evidence="2" id="KW-1185">Reference proteome</keyword>
<accession>A0ABT5BQX4</accession>
<dbReference type="Gene3D" id="3.60.15.10">
    <property type="entry name" value="Ribonuclease Z/Hydroxyacylglutathione hydrolase-like"/>
    <property type="match status" value="1"/>
</dbReference>
<dbReference type="RefSeq" id="WP_272010437.1">
    <property type="nucleotide sequence ID" value="NZ_JAQNDN010000027.1"/>
</dbReference>
<dbReference type="PANTHER" id="PTHR33835:SF1">
    <property type="entry name" value="METALLO-BETA-LACTAMASE DOMAIN-CONTAINING PROTEIN"/>
    <property type="match status" value="1"/>
</dbReference>
<name>A0ABT5BQX4_9BACT</name>
<evidence type="ECO:0000313" key="1">
    <source>
        <dbReference type="EMBL" id="MDC0675397.1"/>
    </source>
</evidence>
<gene>
    <name evidence="1" type="ORF">POL58_47075</name>
</gene>
<proteinExistence type="predicted"/>
<protein>
    <submittedName>
        <fullName evidence="1">DUF4336 domain-containing protein</fullName>
    </submittedName>
</protein>